<accession>A0A4Q9MQM3</accession>
<dbReference type="Proteomes" id="UP000292957">
    <property type="component" value="Unassembled WGS sequence"/>
</dbReference>
<dbReference type="AlphaFoldDB" id="A0A4Q9MQM3"/>
<feature type="region of interest" description="Disordered" evidence="1">
    <location>
        <begin position="1"/>
        <end position="27"/>
    </location>
</feature>
<gene>
    <name evidence="2" type="ORF">BD311DRAFT_321976</name>
</gene>
<name>A0A4Q9MQM3_9APHY</name>
<reference evidence="2" key="1">
    <citation type="submission" date="2019-01" db="EMBL/GenBank/DDBJ databases">
        <title>Draft genome sequences of three monokaryotic isolates of the white-rot basidiomycete fungus Dichomitus squalens.</title>
        <authorList>
            <consortium name="DOE Joint Genome Institute"/>
            <person name="Lopez S.C."/>
            <person name="Andreopoulos B."/>
            <person name="Pangilinan J."/>
            <person name="Lipzen A."/>
            <person name="Riley R."/>
            <person name="Ahrendt S."/>
            <person name="Ng V."/>
            <person name="Barry K."/>
            <person name="Daum C."/>
            <person name="Grigoriev I.V."/>
            <person name="Hilden K.S."/>
            <person name="Makela M.R."/>
            <person name="de Vries R.P."/>
        </authorList>
    </citation>
    <scope>NUCLEOTIDE SEQUENCE [LARGE SCALE GENOMIC DNA]</scope>
    <source>
        <strain evidence="2">OM18370.1</strain>
    </source>
</reference>
<evidence type="ECO:0000256" key="1">
    <source>
        <dbReference type="SAM" id="MobiDB-lite"/>
    </source>
</evidence>
<sequence length="198" mass="21875">MRPLPQGSRECSPSDVTMKRMHTPRSITPGGPFSASFIIWHQCESMGNLGAAWSRPLRNGADYLLHSLDPRGLHKSRKHDALTRVAGIACMLGRKWCVSEHVNTVGPNDMMPQVGRVDAVGRSEHTDKRSSDGIIRERYGRRHEAIGDLGYGCGAQAEHLIAVSLSKLPQLPHKRRLPCFPIAECWASRSQSPTYGKG</sequence>
<dbReference type="EMBL" id="ML143421">
    <property type="protein sequence ID" value="TBU28456.1"/>
    <property type="molecule type" value="Genomic_DNA"/>
</dbReference>
<evidence type="ECO:0000313" key="2">
    <source>
        <dbReference type="EMBL" id="TBU28456.1"/>
    </source>
</evidence>
<proteinExistence type="predicted"/>
<protein>
    <submittedName>
        <fullName evidence="2">Uncharacterized protein</fullName>
    </submittedName>
</protein>
<organism evidence="2">
    <name type="scientific">Dichomitus squalens</name>
    <dbReference type="NCBI Taxonomy" id="114155"/>
    <lineage>
        <taxon>Eukaryota</taxon>
        <taxon>Fungi</taxon>
        <taxon>Dikarya</taxon>
        <taxon>Basidiomycota</taxon>
        <taxon>Agaricomycotina</taxon>
        <taxon>Agaricomycetes</taxon>
        <taxon>Polyporales</taxon>
        <taxon>Polyporaceae</taxon>
        <taxon>Dichomitus</taxon>
    </lineage>
</organism>